<comment type="caution">
    <text evidence="2">The sequence shown here is derived from an EMBL/GenBank/DDBJ whole genome shotgun (WGS) entry which is preliminary data.</text>
</comment>
<dbReference type="Gene3D" id="3.30.70.270">
    <property type="match status" value="1"/>
</dbReference>
<dbReference type="PANTHER" id="PTHR24559:SF444">
    <property type="entry name" value="REVERSE TRANSCRIPTASE DOMAIN-CONTAINING PROTEIN"/>
    <property type="match status" value="1"/>
</dbReference>
<evidence type="ECO:0000313" key="2">
    <source>
        <dbReference type="EMBL" id="GFY00119.1"/>
    </source>
</evidence>
<dbReference type="Gene3D" id="3.10.10.10">
    <property type="entry name" value="HIV Type 1 Reverse Transcriptase, subunit A, domain 1"/>
    <property type="match status" value="1"/>
</dbReference>
<keyword evidence="3" id="KW-1185">Reference proteome</keyword>
<dbReference type="FunFam" id="3.30.70.270:FF:000003">
    <property type="entry name" value="Transposon Ty3-G Gag-Pol polyprotein"/>
    <property type="match status" value="1"/>
</dbReference>
<reference evidence="2" key="1">
    <citation type="submission" date="2020-08" db="EMBL/GenBank/DDBJ databases">
        <title>Multicomponent nature underlies the extraordinary mechanical properties of spider dragline silk.</title>
        <authorList>
            <person name="Kono N."/>
            <person name="Nakamura H."/>
            <person name="Mori M."/>
            <person name="Yoshida Y."/>
            <person name="Ohtoshi R."/>
            <person name="Malay A.D."/>
            <person name="Moran D.A.P."/>
            <person name="Tomita M."/>
            <person name="Numata K."/>
            <person name="Arakawa K."/>
        </authorList>
    </citation>
    <scope>NUCLEOTIDE SEQUENCE</scope>
</reference>
<dbReference type="PANTHER" id="PTHR24559">
    <property type="entry name" value="TRANSPOSON TY3-I GAG-POL POLYPROTEIN"/>
    <property type="match status" value="1"/>
</dbReference>
<dbReference type="SUPFAM" id="SSF56672">
    <property type="entry name" value="DNA/RNA polymerases"/>
    <property type="match status" value="1"/>
</dbReference>
<accession>A0A8X6RSC7</accession>
<dbReference type="InterPro" id="IPR043128">
    <property type="entry name" value="Rev_trsase/Diguanyl_cyclase"/>
</dbReference>
<dbReference type="InterPro" id="IPR053134">
    <property type="entry name" value="RNA-dir_DNA_polymerase"/>
</dbReference>
<dbReference type="InterPro" id="IPR000477">
    <property type="entry name" value="RT_dom"/>
</dbReference>
<dbReference type="Proteomes" id="UP000887159">
    <property type="component" value="Unassembled WGS sequence"/>
</dbReference>
<evidence type="ECO:0000259" key="1">
    <source>
        <dbReference type="PROSITE" id="PS50878"/>
    </source>
</evidence>
<organism evidence="2 3">
    <name type="scientific">Trichonephila clavipes</name>
    <name type="common">Golden silk orbweaver</name>
    <name type="synonym">Nephila clavipes</name>
    <dbReference type="NCBI Taxonomy" id="2585209"/>
    <lineage>
        <taxon>Eukaryota</taxon>
        <taxon>Metazoa</taxon>
        <taxon>Ecdysozoa</taxon>
        <taxon>Arthropoda</taxon>
        <taxon>Chelicerata</taxon>
        <taxon>Arachnida</taxon>
        <taxon>Araneae</taxon>
        <taxon>Araneomorphae</taxon>
        <taxon>Entelegynae</taxon>
        <taxon>Araneoidea</taxon>
        <taxon>Nephilidae</taxon>
        <taxon>Trichonephila</taxon>
    </lineage>
</organism>
<dbReference type="EMBL" id="BMAU01021216">
    <property type="protein sequence ID" value="GFY00119.1"/>
    <property type="molecule type" value="Genomic_DNA"/>
</dbReference>
<dbReference type="PROSITE" id="PS50878">
    <property type="entry name" value="RT_POL"/>
    <property type="match status" value="1"/>
</dbReference>
<dbReference type="InterPro" id="IPR043502">
    <property type="entry name" value="DNA/RNA_pol_sf"/>
</dbReference>
<name>A0A8X6RSC7_TRICX</name>
<gene>
    <name evidence="2" type="primary">pol</name>
    <name evidence="2" type="ORF">TNCV_1342171</name>
</gene>
<feature type="domain" description="Reverse transcriptase" evidence="1">
    <location>
        <begin position="1"/>
        <end position="118"/>
    </location>
</feature>
<dbReference type="Pfam" id="PF00078">
    <property type="entry name" value="RVT_1"/>
    <property type="match status" value="1"/>
</dbReference>
<proteinExistence type="predicted"/>
<dbReference type="CDD" id="cd01647">
    <property type="entry name" value="RT_LTR"/>
    <property type="match status" value="1"/>
</dbReference>
<dbReference type="GO" id="GO:0071897">
    <property type="term" value="P:DNA biosynthetic process"/>
    <property type="evidence" value="ECO:0007669"/>
    <property type="project" value="UniProtKB-ARBA"/>
</dbReference>
<protein>
    <submittedName>
        <fullName evidence="2">Retrovirus-related Pol polyprotein from transposon gypsy</fullName>
    </submittedName>
</protein>
<dbReference type="AlphaFoldDB" id="A0A8X6RSC7"/>
<sequence>MSALDLRSGYFQMAVNPSDIVKTAFVTKNGTYAFRRMPFGLSAAAPNFQKAIDIILKPVIGKFVSVYMDDVIISPPSFTQHVKHLTEVFRLLHEAGLTLNKDKCKFDFEELKYLGLIINKEGIKTDETKV</sequence>
<evidence type="ECO:0000313" key="3">
    <source>
        <dbReference type="Proteomes" id="UP000887159"/>
    </source>
</evidence>